<evidence type="ECO:0000313" key="4">
    <source>
        <dbReference type="Proteomes" id="UP000765509"/>
    </source>
</evidence>
<dbReference type="AlphaFoldDB" id="A0A9Q3D7J8"/>
<evidence type="ECO:0000256" key="2">
    <source>
        <dbReference type="SAM" id="SignalP"/>
    </source>
</evidence>
<gene>
    <name evidence="3" type="ORF">O181_035051</name>
</gene>
<name>A0A9Q3D7J8_9BASI</name>
<organism evidence="3 4">
    <name type="scientific">Austropuccinia psidii MF-1</name>
    <dbReference type="NCBI Taxonomy" id="1389203"/>
    <lineage>
        <taxon>Eukaryota</taxon>
        <taxon>Fungi</taxon>
        <taxon>Dikarya</taxon>
        <taxon>Basidiomycota</taxon>
        <taxon>Pucciniomycotina</taxon>
        <taxon>Pucciniomycetes</taxon>
        <taxon>Pucciniales</taxon>
        <taxon>Sphaerophragmiaceae</taxon>
        <taxon>Austropuccinia</taxon>
    </lineage>
</organism>
<feature type="compositionally biased region" description="Basic and acidic residues" evidence="1">
    <location>
        <begin position="147"/>
        <end position="157"/>
    </location>
</feature>
<accession>A0A9Q3D7J8</accession>
<evidence type="ECO:0000256" key="1">
    <source>
        <dbReference type="SAM" id="MobiDB-lite"/>
    </source>
</evidence>
<evidence type="ECO:0000313" key="3">
    <source>
        <dbReference type="EMBL" id="MBW0495336.1"/>
    </source>
</evidence>
<sequence>MQAFFLAVVPFILICLRSVISAPYTPAEKVAFGILSVTPDVTSDQHDPTALGRSLVIQIEWDEGEGDECNEDQDESTSSDGEDSAPYGRSSNSYENVHSQGWSAGVFSDENLFPKNAARFQEERPTKSYPCADFSPCNNSDYSEGDVTLKADYQKKS</sequence>
<reference evidence="3" key="1">
    <citation type="submission" date="2021-03" db="EMBL/GenBank/DDBJ databases">
        <title>Draft genome sequence of rust myrtle Austropuccinia psidii MF-1, a brazilian biotype.</title>
        <authorList>
            <person name="Quecine M.C."/>
            <person name="Pachon D.M.R."/>
            <person name="Bonatelli M.L."/>
            <person name="Correr F.H."/>
            <person name="Franceschini L.M."/>
            <person name="Leite T.F."/>
            <person name="Margarido G.R.A."/>
            <person name="Almeida C.A."/>
            <person name="Ferrarezi J.A."/>
            <person name="Labate C.A."/>
        </authorList>
    </citation>
    <scope>NUCLEOTIDE SEQUENCE</scope>
    <source>
        <strain evidence="3">MF-1</strain>
    </source>
</reference>
<keyword evidence="4" id="KW-1185">Reference proteome</keyword>
<feature type="chain" id="PRO_5040191129" evidence="2">
    <location>
        <begin position="22"/>
        <end position="157"/>
    </location>
</feature>
<feature type="region of interest" description="Disordered" evidence="1">
    <location>
        <begin position="117"/>
        <end position="157"/>
    </location>
</feature>
<dbReference type="EMBL" id="AVOT02013041">
    <property type="protein sequence ID" value="MBW0495336.1"/>
    <property type="molecule type" value="Genomic_DNA"/>
</dbReference>
<keyword evidence="2" id="KW-0732">Signal</keyword>
<feature type="region of interest" description="Disordered" evidence="1">
    <location>
        <begin position="62"/>
        <end position="97"/>
    </location>
</feature>
<protein>
    <submittedName>
        <fullName evidence="3">Uncharacterized protein</fullName>
    </submittedName>
</protein>
<feature type="compositionally biased region" description="Acidic residues" evidence="1">
    <location>
        <begin position="62"/>
        <end position="83"/>
    </location>
</feature>
<feature type="signal peptide" evidence="2">
    <location>
        <begin position="1"/>
        <end position="21"/>
    </location>
</feature>
<comment type="caution">
    <text evidence="3">The sequence shown here is derived from an EMBL/GenBank/DDBJ whole genome shotgun (WGS) entry which is preliminary data.</text>
</comment>
<dbReference type="Proteomes" id="UP000765509">
    <property type="component" value="Unassembled WGS sequence"/>
</dbReference>
<proteinExistence type="predicted"/>